<keyword evidence="3" id="KW-1185">Reference proteome</keyword>
<dbReference type="GO" id="GO:0008168">
    <property type="term" value="F:methyltransferase activity"/>
    <property type="evidence" value="ECO:0007669"/>
    <property type="project" value="UniProtKB-KW"/>
</dbReference>
<dbReference type="VEuPathDB" id="FungiDB:BO97DRAFT_447036"/>
<protein>
    <submittedName>
        <fullName evidence="2">S-adenosyl-L-methionine-dependent methyltransferase</fullName>
    </submittedName>
</protein>
<evidence type="ECO:0000313" key="3">
    <source>
        <dbReference type="Proteomes" id="UP000248961"/>
    </source>
</evidence>
<name>A0A395HHY2_ASPHC</name>
<dbReference type="OrthoDB" id="2013972at2759"/>
<evidence type="ECO:0000256" key="1">
    <source>
        <dbReference type="SAM" id="MobiDB-lite"/>
    </source>
</evidence>
<dbReference type="Gene3D" id="3.40.50.150">
    <property type="entry name" value="Vaccinia Virus protein VP39"/>
    <property type="match status" value="1"/>
</dbReference>
<dbReference type="CDD" id="cd02440">
    <property type="entry name" value="AdoMet_MTases"/>
    <property type="match status" value="1"/>
</dbReference>
<reference evidence="2 3" key="1">
    <citation type="submission" date="2018-02" db="EMBL/GenBank/DDBJ databases">
        <title>The genomes of Aspergillus section Nigri reveals drivers in fungal speciation.</title>
        <authorList>
            <consortium name="DOE Joint Genome Institute"/>
            <person name="Vesth T.C."/>
            <person name="Nybo J."/>
            <person name="Theobald S."/>
            <person name="Brandl J."/>
            <person name="Frisvad J.C."/>
            <person name="Nielsen K.F."/>
            <person name="Lyhne E.K."/>
            <person name="Kogle M.E."/>
            <person name="Kuo A."/>
            <person name="Riley R."/>
            <person name="Clum A."/>
            <person name="Nolan M."/>
            <person name="Lipzen A."/>
            <person name="Salamov A."/>
            <person name="Henrissat B."/>
            <person name="Wiebenga A."/>
            <person name="De vries R.P."/>
            <person name="Grigoriev I.V."/>
            <person name="Mortensen U.H."/>
            <person name="Andersen M.R."/>
            <person name="Baker S.E."/>
        </authorList>
    </citation>
    <scope>NUCLEOTIDE SEQUENCE [LARGE SCALE GENOMIC DNA]</scope>
    <source>
        <strain evidence="2 3">CBS 101889</strain>
    </source>
</reference>
<dbReference type="SUPFAM" id="SSF53335">
    <property type="entry name" value="S-adenosyl-L-methionine-dependent methyltransferases"/>
    <property type="match status" value="1"/>
</dbReference>
<dbReference type="PANTHER" id="PTHR43591">
    <property type="entry name" value="METHYLTRANSFERASE"/>
    <property type="match status" value="1"/>
</dbReference>
<dbReference type="Pfam" id="PF13489">
    <property type="entry name" value="Methyltransf_23"/>
    <property type="match status" value="1"/>
</dbReference>
<sequence>MTAPPCEDDGRAPSHPFLTDETQRHNPSSDMSGHATDEEMEDGDSAYGEDSLIGDDTVTLSTYITDHRYEYGRRYHSFRDGAYWGPNDDIANEQQDLAHHMYFLTLDEKLHLAPIRNPQEILDVGTGTGIWAVDMADEYPSAKVTGVDLSPIQPLFVPPNCVFEIDDVTLPWTYESNQFDFIHVRELFGCIPDWDEFLQQCWRCLKPGGYIEVVEHSVEPVADDDTVPEGHFYRIWGQTVLDSGNASGKTFNIWAESATRLRQAGFVSVVENRFQWPMNAWSPDAKLHELVSSTSIYRPERKSLTSSQGRWNQLRLHGGVEGFMLRLLTTTLGWSYERAQIFLAQMRQSLRDYGTHAYLPVSVVYARKPESDSHPAP</sequence>
<dbReference type="AlphaFoldDB" id="A0A395HHY2"/>
<gene>
    <name evidence="2" type="ORF">BO97DRAFT_447036</name>
</gene>
<dbReference type="EMBL" id="KZ824337">
    <property type="protein sequence ID" value="RAL07226.1"/>
    <property type="molecule type" value="Genomic_DNA"/>
</dbReference>
<feature type="region of interest" description="Disordered" evidence="1">
    <location>
        <begin position="1"/>
        <end position="52"/>
    </location>
</feature>
<proteinExistence type="predicted"/>
<accession>A0A395HHY2</accession>
<evidence type="ECO:0000313" key="2">
    <source>
        <dbReference type="EMBL" id="RAL07226.1"/>
    </source>
</evidence>
<dbReference type="STRING" id="1450537.A0A395HHY2"/>
<dbReference type="Proteomes" id="UP000248961">
    <property type="component" value="Unassembled WGS sequence"/>
</dbReference>
<keyword evidence="2" id="KW-0489">Methyltransferase</keyword>
<dbReference type="GeneID" id="37203013"/>
<dbReference type="InterPro" id="IPR029063">
    <property type="entry name" value="SAM-dependent_MTases_sf"/>
</dbReference>
<dbReference type="GO" id="GO:0032259">
    <property type="term" value="P:methylation"/>
    <property type="evidence" value="ECO:0007669"/>
    <property type="project" value="UniProtKB-KW"/>
</dbReference>
<keyword evidence="2" id="KW-0808">Transferase</keyword>
<organism evidence="2 3">
    <name type="scientific">Aspergillus homomorphus (strain CBS 101889)</name>
    <dbReference type="NCBI Taxonomy" id="1450537"/>
    <lineage>
        <taxon>Eukaryota</taxon>
        <taxon>Fungi</taxon>
        <taxon>Dikarya</taxon>
        <taxon>Ascomycota</taxon>
        <taxon>Pezizomycotina</taxon>
        <taxon>Eurotiomycetes</taxon>
        <taxon>Eurotiomycetidae</taxon>
        <taxon>Eurotiales</taxon>
        <taxon>Aspergillaceae</taxon>
        <taxon>Aspergillus</taxon>
        <taxon>Aspergillus subgen. Circumdati</taxon>
    </lineage>
</organism>
<dbReference type="RefSeq" id="XP_025546380.1">
    <property type="nucleotide sequence ID" value="XM_025698724.1"/>
</dbReference>
<dbReference type="PANTHER" id="PTHR43591:SF105">
    <property type="entry name" value="METHYLTRANSFERASE DOMAIN-CONTAINING PROTEIN-RELATED"/>
    <property type="match status" value="1"/>
</dbReference>